<feature type="region of interest" description="Disordered" evidence="1">
    <location>
        <begin position="122"/>
        <end position="151"/>
    </location>
</feature>
<feature type="compositionally biased region" description="Polar residues" evidence="1">
    <location>
        <begin position="55"/>
        <end position="64"/>
    </location>
</feature>
<gene>
    <name evidence="3" type="ORF">GS18_0211015</name>
</gene>
<keyword evidence="4" id="KW-1185">Reference proteome</keyword>
<keyword evidence="2" id="KW-0812">Transmembrane</keyword>
<proteinExistence type="predicted"/>
<feature type="region of interest" description="Disordered" evidence="1">
    <location>
        <begin position="55"/>
        <end position="83"/>
    </location>
</feature>
<comment type="caution">
    <text evidence="3">The sequence shown here is derived from an EMBL/GenBank/DDBJ whole genome shotgun (WGS) entry which is preliminary data.</text>
</comment>
<evidence type="ECO:0008006" key="5">
    <source>
        <dbReference type="Google" id="ProtNLM"/>
    </source>
</evidence>
<evidence type="ECO:0000256" key="2">
    <source>
        <dbReference type="SAM" id="Phobius"/>
    </source>
</evidence>
<evidence type="ECO:0000313" key="3">
    <source>
        <dbReference type="EMBL" id="KEZ51650.1"/>
    </source>
</evidence>
<sequence>MNSPKQLLEKLKTLLNSENGKKPNKYHYLLIALALGIGFMLVSNLLSGQTAMPDVSQVSGMSSASDKDEEVFKPADEGGGSGSIEKYEQEYENQLKEALDSMSGINNAMVVVNVEATSEQILERNSVSQNQTTEETDPQGGKRTVEDGSTEESVVIIRKGDQETPIILQTKKPEIRGVLVVAEGADNIQIKKSIVEAVTRVLGVPSHRVAVAAKKGK</sequence>
<feature type="compositionally biased region" description="Polar residues" evidence="1">
    <location>
        <begin position="122"/>
        <end position="133"/>
    </location>
</feature>
<dbReference type="STRING" id="246786.GS18_0211015"/>
<name>A0A084GWD8_METID</name>
<organism evidence="3 4">
    <name type="scientific">Metabacillus indicus</name>
    <name type="common">Bacillus indicus</name>
    <dbReference type="NCBI Taxonomy" id="246786"/>
    <lineage>
        <taxon>Bacteria</taxon>
        <taxon>Bacillati</taxon>
        <taxon>Bacillota</taxon>
        <taxon>Bacilli</taxon>
        <taxon>Bacillales</taxon>
        <taxon>Bacillaceae</taxon>
        <taxon>Metabacillus</taxon>
    </lineage>
</organism>
<reference evidence="3 4" key="1">
    <citation type="journal article" date="2005" name="Int. J. Syst. Evol. Microbiol.">
        <title>Bacillus cibi sp. nov., isolated from jeotgal, a traditional Korean fermented seafood.</title>
        <authorList>
            <person name="Yoon J.H."/>
            <person name="Lee C.H."/>
            <person name="Oh T.K."/>
        </authorList>
    </citation>
    <scope>NUCLEOTIDE SEQUENCE [LARGE SCALE GENOMIC DNA]</scope>
    <source>
        <strain evidence="3 4">DSM 16189</strain>
    </source>
</reference>
<feature type="transmembrane region" description="Helical" evidence="2">
    <location>
        <begin position="26"/>
        <end position="46"/>
    </location>
</feature>
<dbReference type="InterPro" id="IPR014195">
    <property type="entry name" value="Spore_III_AG"/>
</dbReference>
<evidence type="ECO:0000256" key="1">
    <source>
        <dbReference type="SAM" id="MobiDB-lite"/>
    </source>
</evidence>
<keyword evidence="2" id="KW-1133">Transmembrane helix</keyword>
<dbReference type="OrthoDB" id="2381602at2"/>
<dbReference type="EMBL" id="JNVC02000005">
    <property type="protein sequence ID" value="KEZ51650.1"/>
    <property type="molecule type" value="Genomic_DNA"/>
</dbReference>
<evidence type="ECO:0000313" key="4">
    <source>
        <dbReference type="Proteomes" id="UP000028549"/>
    </source>
</evidence>
<dbReference type="AlphaFoldDB" id="A0A084GWD8"/>
<dbReference type="RefSeq" id="WP_029279776.1">
    <property type="nucleotide sequence ID" value="NZ_CP176757.1"/>
</dbReference>
<protein>
    <recommendedName>
        <fullName evidence="5">Stage III sporulation protein AG</fullName>
    </recommendedName>
</protein>
<dbReference type="Proteomes" id="UP000028549">
    <property type="component" value="Unassembled WGS sequence"/>
</dbReference>
<dbReference type="NCBIfam" id="TIGR02830">
    <property type="entry name" value="spore_III_AG"/>
    <property type="match status" value="1"/>
</dbReference>
<accession>A0A084GWD8</accession>
<keyword evidence="2" id="KW-0472">Membrane</keyword>